<sequence>MSFVMTAEEREEFLSGVHVGVLAIERDGRAPLTVPVWYDYEAGGEILIWMDRGSQKDKAIQAAGRFSLLVQSESWPYKYVTAEGPVVANDGAPTREQADRIAARYLPEADAKAYVDGALGEGSLLVRMRPAKWLSNDQSKS</sequence>
<keyword evidence="1" id="KW-0560">Oxidoreductase</keyword>
<dbReference type="PANTHER" id="PTHR35176:SF6">
    <property type="entry name" value="HEME OXYGENASE HI_0854-RELATED"/>
    <property type="match status" value="1"/>
</dbReference>
<evidence type="ECO:0000313" key="2">
    <source>
        <dbReference type="EMBL" id="SDW40125.1"/>
    </source>
</evidence>
<accession>A0A1H2T8U6</accession>
<dbReference type="SUPFAM" id="SSF50475">
    <property type="entry name" value="FMN-binding split barrel"/>
    <property type="match status" value="1"/>
</dbReference>
<organism evidence="2 3">
    <name type="scientific">Amycolatopsis xylanica</name>
    <dbReference type="NCBI Taxonomy" id="589385"/>
    <lineage>
        <taxon>Bacteria</taxon>
        <taxon>Bacillati</taxon>
        <taxon>Actinomycetota</taxon>
        <taxon>Actinomycetes</taxon>
        <taxon>Pseudonocardiales</taxon>
        <taxon>Pseudonocardiaceae</taxon>
        <taxon>Amycolatopsis</taxon>
    </lineage>
</organism>
<dbReference type="Gene3D" id="2.30.110.10">
    <property type="entry name" value="Electron Transport, Fmn-binding Protein, Chain A"/>
    <property type="match status" value="1"/>
</dbReference>
<evidence type="ECO:0000313" key="3">
    <source>
        <dbReference type="Proteomes" id="UP000199515"/>
    </source>
</evidence>
<evidence type="ECO:0000256" key="1">
    <source>
        <dbReference type="ARBA" id="ARBA00023002"/>
    </source>
</evidence>
<protein>
    <submittedName>
        <fullName evidence="2">PPOX class probable F420-dependent enzyme</fullName>
    </submittedName>
</protein>
<gene>
    <name evidence="2" type="ORF">SAMN05421504_101487</name>
</gene>
<dbReference type="GO" id="GO:0016627">
    <property type="term" value="F:oxidoreductase activity, acting on the CH-CH group of donors"/>
    <property type="evidence" value="ECO:0007669"/>
    <property type="project" value="TreeGrafter"/>
</dbReference>
<dbReference type="EMBL" id="FNON01000001">
    <property type="protein sequence ID" value="SDW40125.1"/>
    <property type="molecule type" value="Genomic_DNA"/>
</dbReference>
<proteinExistence type="predicted"/>
<name>A0A1H2T8U6_9PSEU</name>
<dbReference type="Proteomes" id="UP000199515">
    <property type="component" value="Unassembled WGS sequence"/>
</dbReference>
<reference evidence="2 3" key="1">
    <citation type="submission" date="2016-10" db="EMBL/GenBank/DDBJ databases">
        <authorList>
            <person name="de Groot N.N."/>
        </authorList>
    </citation>
    <scope>NUCLEOTIDE SEQUENCE [LARGE SCALE GENOMIC DNA]</scope>
    <source>
        <strain evidence="2 3">CPCC 202699</strain>
    </source>
</reference>
<dbReference type="AlphaFoldDB" id="A0A1H2T8U6"/>
<keyword evidence="3" id="KW-1185">Reference proteome</keyword>
<dbReference type="STRING" id="589385.SAMN05421504_101487"/>
<dbReference type="GO" id="GO:0070967">
    <property type="term" value="F:coenzyme F420 binding"/>
    <property type="evidence" value="ECO:0007669"/>
    <property type="project" value="TreeGrafter"/>
</dbReference>
<dbReference type="InterPro" id="IPR052019">
    <property type="entry name" value="F420H2_bilvrd_red/Heme_oxyg"/>
</dbReference>
<dbReference type="InterPro" id="IPR012349">
    <property type="entry name" value="Split_barrel_FMN-bd"/>
</dbReference>
<dbReference type="GO" id="GO:0005829">
    <property type="term" value="C:cytosol"/>
    <property type="evidence" value="ECO:0007669"/>
    <property type="project" value="TreeGrafter"/>
</dbReference>
<dbReference type="RefSeq" id="WP_091285990.1">
    <property type="nucleotide sequence ID" value="NZ_FNON01000001.1"/>
</dbReference>
<dbReference type="PANTHER" id="PTHR35176">
    <property type="entry name" value="HEME OXYGENASE HI_0854-RELATED"/>
    <property type="match status" value="1"/>
</dbReference>